<keyword evidence="3" id="KW-1185">Reference proteome</keyword>
<evidence type="ECO:0000256" key="1">
    <source>
        <dbReference type="SAM" id="Phobius"/>
    </source>
</evidence>
<evidence type="ECO:0000313" key="2">
    <source>
        <dbReference type="EMBL" id="NLR76178.1"/>
    </source>
</evidence>
<organism evidence="2 3">
    <name type="scientific">Leeia aquatica</name>
    <dbReference type="NCBI Taxonomy" id="2725557"/>
    <lineage>
        <taxon>Bacteria</taxon>
        <taxon>Pseudomonadati</taxon>
        <taxon>Pseudomonadota</taxon>
        <taxon>Betaproteobacteria</taxon>
        <taxon>Neisseriales</taxon>
        <taxon>Leeiaceae</taxon>
        <taxon>Leeia</taxon>
    </lineage>
</organism>
<feature type="transmembrane region" description="Helical" evidence="1">
    <location>
        <begin position="33"/>
        <end position="55"/>
    </location>
</feature>
<keyword evidence="1" id="KW-1133">Transmembrane helix</keyword>
<name>A0A847SG14_9NEIS</name>
<proteinExistence type="predicted"/>
<comment type="caution">
    <text evidence="2">The sequence shown here is derived from an EMBL/GenBank/DDBJ whole genome shotgun (WGS) entry which is preliminary data.</text>
</comment>
<reference evidence="2 3" key="1">
    <citation type="submission" date="2020-04" db="EMBL/GenBank/DDBJ databases">
        <title>Draft genome of Leeia sp. IMCC25680.</title>
        <authorList>
            <person name="Song J."/>
            <person name="Cho J.-C."/>
        </authorList>
    </citation>
    <scope>NUCLEOTIDE SEQUENCE [LARGE SCALE GENOMIC DNA]</scope>
    <source>
        <strain evidence="2 3">IMCC25680</strain>
    </source>
</reference>
<dbReference type="AlphaFoldDB" id="A0A847SG14"/>
<keyword evidence="1" id="KW-0472">Membrane</keyword>
<accession>A0A847SG14</accession>
<protein>
    <submittedName>
        <fullName evidence="2">Uncharacterized protein</fullName>
    </submittedName>
</protein>
<dbReference type="EMBL" id="JABAIM010000003">
    <property type="protein sequence ID" value="NLR76178.1"/>
    <property type="molecule type" value="Genomic_DNA"/>
</dbReference>
<evidence type="ECO:0000313" key="3">
    <source>
        <dbReference type="Proteomes" id="UP000587991"/>
    </source>
</evidence>
<keyword evidence="1" id="KW-0812">Transmembrane</keyword>
<dbReference type="Proteomes" id="UP000587991">
    <property type="component" value="Unassembled WGS sequence"/>
</dbReference>
<sequence length="59" mass="6533">MSGHTHSHSHEPTSHTARPLPQRARWSVLGASAWQRVLCVLPLLLLLWGGVWWALKGAA</sequence>
<dbReference type="RefSeq" id="WP_168877682.1">
    <property type="nucleotide sequence ID" value="NZ_JABAIM010000003.1"/>
</dbReference>
<gene>
    <name evidence="2" type="ORF">HF682_13520</name>
</gene>